<gene>
    <name evidence="2" type="ORF">EC844_12310</name>
</gene>
<reference evidence="2 3" key="1">
    <citation type="submission" date="2019-03" db="EMBL/GenBank/DDBJ databases">
        <title>Genomic analyses of the natural microbiome of Caenorhabditis elegans.</title>
        <authorList>
            <person name="Samuel B."/>
        </authorList>
    </citation>
    <scope>NUCLEOTIDE SEQUENCE [LARGE SCALE GENOMIC DNA]</scope>
    <source>
        <strain evidence="2 3">JUb89</strain>
    </source>
</reference>
<keyword evidence="1" id="KW-1133">Transmembrane helix</keyword>
<dbReference type="Proteomes" id="UP000294963">
    <property type="component" value="Unassembled WGS sequence"/>
</dbReference>
<keyword evidence="1" id="KW-0472">Membrane</keyword>
<evidence type="ECO:0008006" key="4">
    <source>
        <dbReference type="Google" id="ProtNLM"/>
    </source>
</evidence>
<proteinExistence type="predicted"/>
<keyword evidence="1" id="KW-0812">Transmembrane</keyword>
<protein>
    <recommendedName>
        <fullName evidence="4">MFS transporter</fullName>
    </recommendedName>
</protein>
<name>A0A4R1XHP5_ACICA</name>
<comment type="caution">
    <text evidence="2">The sequence shown here is derived from an EMBL/GenBank/DDBJ whole genome shotgun (WGS) entry which is preliminary data.</text>
</comment>
<organism evidence="2 3">
    <name type="scientific">Acinetobacter calcoaceticus</name>
    <dbReference type="NCBI Taxonomy" id="471"/>
    <lineage>
        <taxon>Bacteria</taxon>
        <taxon>Pseudomonadati</taxon>
        <taxon>Pseudomonadota</taxon>
        <taxon>Gammaproteobacteria</taxon>
        <taxon>Moraxellales</taxon>
        <taxon>Moraxellaceae</taxon>
        <taxon>Acinetobacter</taxon>
        <taxon>Acinetobacter calcoaceticus/baumannii complex</taxon>
    </lineage>
</organism>
<feature type="transmembrane region" description="Helical" evidence="1">
    <location>
        <begin position="6"/>
        <end position="23"/>
    </location>
</feature>
<dbReference type="AlphaFoldDB" id="A0A4R1XHP5"/>
<dbReference type="EMBL" id="SLVJ01000023">
    <property type="protein sequence ID" value="TCM62766.1"/>
    <property type="molecule type" value="Genomic_DNA"/>
</dbReference>
<sequence>MPLFVGIFQLMIAGGSLFGGYLVDHFSANILLYSVLNFIVLALISIFTWSRGLNNPKMRCEVEF</sequence>
<evidence type="ECO:0000256" key="1">
    <source>
        <dbReference type="SAM" id="Phobius"/>
    </source>
</evidence>
<evidence type="ECO:0000313" key="3">
    <source>
        <dbReference type="Proteomes" id="UP000294963"/>
    </source>
</evidence>
<keyword evidence="3" id="KW-1185">Reference proteome</keyword>
<evidence type="ECO:0000313" key="2">
    <source>
        <dbReference type="EMBL" id="TCM62766.1"/>
    </source>
</evidence>
<feature type="transmembrane region" description="Helical" evidence="1">
    <location>
        <begin position="30"/>
        <end position="49"/>
    </location>
</feature>
<accession>A0A4R1XHP5</accession>